<dbReference type="Gene3D" id="3.60.120.10">
    <property type="entry name" value="Anthranilate synthase"/>
    <property type="match status" value="1"/>
</dbReference>
<proteinExistence type="predicted"/>
<feature type="domain" description="Chorismate-utilising enzyme C-terminal" evidence="2">
    <location>
        <begin position="235"/>
        <end position="488"/>
    </location>
</feature>
<dbReference type="PANTHER" id="PTHR11236:SF50">
    <property type="entry name" value="AMINODEOXYCHORISMATE SYNTHASE COMPONENT 1"/>
    <property type="match status" value="1"/>
</dbReference>
<sequence>MLPASLSNMTRSTPSLPVIRRLSDDFSIERVFSHFASRAGCLWFDSVPKSTSPVDVDVPPPRYSFLMSDPIATLVANVGDPDPWPVLQQWYRQLPSTQAANLPPMQGGIAGLIGYEAATWLEQVGVSQRNDLPTPAISLGLYDWTIAMDHAEGTSWLICQGFSDEACFGTEQDRLERDRLEQDRLEQDRLGRATVRADEIEAQIQTMLETPSEATPLDDHVSPCDRERVTSNFSSQEFRAAVADVVNRIRSGDSFQVNLAQRLLHPAVLSSADLYRRLRVANPAPYSVFYHGDPFDVLSSSPELFLKLDGRNVQTRPIKGTVPRTGDAGEDQRLAESLQRSLKDRAENIMIVDLMRNDLSRVCRDDSVEVRKLCQVERYQFVQHLVSIVEGTLRDDCNVIDLLKACFPGGSVTGAPKIEAMRTIAELEPDRRGPYCGSMGYISCSGHAEFNILIRTVTATGGQWQIPVGGGITARSNPESEEAETWTKAEGILRALPSSQQD</sequence>
<protein>
    <submittedName>
        <fullName evidence="4">Anthranilate synthase component I family protein</fullName>
    </submittedName>
</protein>
<organism evidence="4 5">
    <name type="scientific">Novipirellula rosea</name>
    <dbReference type="NCBI Taxonomy" id="1031540"/>
    <lineage>
        <taxon>Bacteria</taxon>
        <taxon>Pseudomonadati</taxon>
        <taxon>Planctomycetota</taxon>
        <taxon>Planctomycetia</taxon>
        <taxon>Pirellulales</taxon>
        <taxon>Pirellulaceae</taxon>
        <taxon>Novipirellula</taxon>
    </lineage>
</organism>
<dbReference type="PANTHER" id="PTHR11236">
    <property type="entry name" value="AMINOBENZOATE/ANTHRANILATE SYNTHASE"/>
    <property type="match status" value="1"/>
</dbReference>
<accession>A0ABP8N049</accession>
<reference evidence="5" key="1">
    <citation type="journal article" date="2019" name="Int. J. Syst. Evol. Microbiol.">
        <title>The Global Catalogue of Microorganisms (GCM) 10K type strain sequencing project: providing services to taxonomists for standard genome sequencing and annotation.</title>
        <authorList>
            <consortium name="The Broad Institute Genomics Platform"/>
            <consortium name="The Broad Institute Genome Sequencing Center for Infectious Disease"/>
            <person name="Wu L."/>
            <person name="Ma J."/>
        </authorList>
    </citation>
    <scope>NUCLEOTIDE SEQUENCE [LARGE SCALE GENOMIC DNA]</scope>
    <source>
        <strain evidence="5">JCM 17759</strain>
    </source>
</reference>
<dbReference type="EMBL" id="BAABGA010000046">
    <property type="protein sequence ID" value="GAA4458218.1"/>
    <property type="molecule type" value="Genomic_DNA"/>
</dbReference>
<dbReference type="InterPro" id="IPR015890">
    <property type="entry name" value="Chorismate_C"/>
</dbReference>
<dbReference type="InterPro" id="IPR006805">
    <property type="entry name" value="Anth_synth_I_N"/>
</dbReference>
<evidence type="ECO:0000259" key="2">
    <source>
        <dbReference type="Pfam" id="PF00425"/>
    </source>
</evidence>
<evidence type="ECO:0000259" key="3">
    <source>
        <dbReference type="Pfam" id="PF04715"/>
    </source>
</evidence>
<feature type="domain" description="Anthranilate synthase component I N-terminal" evidence="3">
    <location>
        <begin position="61"/>
        <end position="154"/>
    </location>
</feature>
<dbReference type="SUPFAM" id="SSF56322">
    <property type="entry name" value="ADC synthase"/>
    <property type="match status" value="1"/>
</dbReference>
<name>A0ABP8N049_9BACT</name>
<dbReference type="Proteomes" id="UP001500840">
    <property type="component" value="Unassembled WGS sequence"/>
</dbReference>
<dbReference type="InterPro" id="IPR005801">
    <property type="entry name" value="ADC_synthase"/>
</dbReference>
<dbReference type="Pfam" id="PF04715">
    <property type="entry name" value="Anth_synt_I_N"/>
    <property type="match status" value="1"/>
</dbReference>
<gene>
    <name evidence="4" type="ORF">GCM10023156_36040</name>
</gene>
<feature type="region of interest" description="Disordered" evidence="1">
    <location>
        <begin position="479"/>
        <end position="502"/>
    </location>
</feature>
<dbReference type="InterPro" id="IPR019999">
    <property type="entry name" value="Anth_synth_I-like"/>
</dbReference>
<keyword evidence="5" id="KW-1185">Reference proteome</keyword>
<evidence type="ECO:0000256" key="1">
    <source>
        <dbReference type="SAM" id="MobiDB-lite"/>
    </source>
</evidence>
<evidence type="ECO:0000313" key="5">
    <source>
        <dbReference type="Proteomes" id="UP001500840"/>
    </source>
</evidence>
<dbReference type="Pfam" id="PF00425">
    <property type="entry name" value="Chorismate_bind"/>
    <property type="match status" value="1"/>
</dbReference>
<evidence type="ECO:0000313" key="4">
    <source>
        <dbReference type="EMBL" id="GAA4458218.1"/>
    </source>
</evidence>
<dbReference type="PRINTS" id="PR00095">
    <property type="entry name" value="ANTSNTHASEI"/>
</dbReference>
<comment type="caution">
    <text evidence="4">The sequence shown here is derived from an EMBL/GenBank/DDBJ whole genome shotgun (WGS) entry which is preliminary data.</text>
</comment>